<evidence type="ECO:0000256" key="2">
    <source>
        <dbReference type="ARBA" id="ARBA00022692"/>
    </source>
</evidence>
<evidence type="ECO:0000256" key="7">
    <source>
        <dbReference type="ARBA" id="ARBA00023136"/>
    </source>
</evidence>
<evidence type="ECO:0000256" key="6">
    <source>
        <dbReference type="ARBA" id="ARBA00022989"/>
    </source>
</evidence>
<dbReference type="InterPro" id="IPR013083">
    <property type="entry name" value="Znf_RING/FYVE/PHD"/>
</dbReference>
<dbReference type="PROSITE" id="PS50089">
    <property type="entry name" value="ZF_RING_2"/>
    <property type="match status" value="1"/>
</dbReference>
<keyword evidence="7" id="KW-0472">Membrane</keyword>
<dbReference type="PANTHER" id="PTHR46539:SF1">
    <property type="entry name" value="E3 UBIQUITIN-PROTEIN LIGASE ATL42"/>
    <property type="match status" value="1"/>
</dbReference>
<evidence type="ECO:0000256" key="1">
    <source>
        <dbReference type="ARBA" id="ARBA00004370"/>
    </source>
</evidence>
<evidence type="ECO:0000259" key="9">
    <source>
        <dbReference type="PROSITE" id="PS50089"/>
    </source>
</evidence>
<organism evidence="10 12">
    <name type="scientific">Labeo rohita</name>
    <name type="common">Indian major carp</name>
    <name type="synonym">Cyprinus rohita</name>
    <dbReference type="NCBI Taxonomy" id="84645"/>
    <lineage>
        <taxon>Eukaryota</taxon>
        <taxon>Metazoa</taxon>
        <taxon>Chordata</taxon>
        <taxon>Craniata</taxon>
        <taxon>Vertebrata</taxon>
        <taxon>Euteleostomi</taxon>
        <taxon>Actinopterygii</taxon>
        <taxon>Neopterygii</taxon>
        <taxon>Teleostei</taxon>
        <taxon>Ostariophysi</taxon>
        <taxon>Cypriniformes</taxon>
        <taxon>Cyprinidae</taxon>
        <taxon>Labeoninae</taxon>
        <taxon>Labeonini</taxon>
        <taxon>Labeo</taxon>
    </lineage>
</organism>
<protein>
    <submittedName>
        <fullName evidence="10">E3 ubiquitin-ligase ZSWIM2</fullName>
    </submittedName>
</protein>
<dbReference type="SMART" id="SM00184">
    <property type="entry name" value="RING"/>
    <property type="match status" value="1"/>
</dbReference>
<keyword evidence="4 8" id="KW-0863">Zinc-finger</keyword>
<proteinExistence type="predicted"/>
<reference evidence="10 12" key="1">
    <citation type="submission" date="2018-03" db="EMBL/GenBank/DDBJ databases">
        <title>Draft genome sequence of Rohu Carp (Labeo rohita).</title>
        <authorList>
            <person name="Das P."/>
            <person name="Kushwaha B."/>
            <person name="Joshi C.G."/>
            <person name="Kumar D."/>
            <person name="Nagpure N.S."/>
            <person name="Sahoo L."/>
            <person name="Das S.P."/>
            <person name="Bit A."/>
            <person name="Patnaik S."/>
            <person name="Meher P.K."/>
            <person name="Jayasankar P."/>
            <person name="Koringa P.G."/>
            <person name="Patel N.V."/>
            <person name="Hinsu A.T."/>
            <person name="Kumar R."/>
            <person name="Pandey M."/>
            <person name="Agarwal S."/>
            <person name="Srivastava S."/>
            <person name="Singh M."/>
            <person name="Iquebal M.A."/>
            <person name="Jaiswal S."/>
            <person name="Angadi U.B."/>
            <person name="Kumar N."/>
            <person name="Raza M."/>
            <person name="Shah T.M."/>
            <person name="Rai A."/>
            <person name="Jena J.K."/>
        </authorList>
    </citation>
    <scope>NUCLEOTIDE SEQUENCE [LARGE SCALE GENOMIC DNA]</scope>
    <source>
        <strain evidence="10">DASCIFA01</strain>
        <tissue evidence="10">Testis</tissue>
    </source>
</reference>
<evidence type="ECO:0000313" key="12">
    <source>
        <dbReference type="Proteomes" id="UP000290572"/>
    </source>
</evidence>
<dbReference type="InterPro" id="IPR001841">
    <property type="entry name" value="Znf_RING"/>
</dbReference>
<evidence type="ECO:0000256" key="3">
    <source>
        <dbReference type="ARBA" id="ARBA00022723"/>
    </source>
</evidence>
<keyword evidence="12" id="KW-1185">Reference proteome</keyword>
<comment type="caution">
    <text evidence="10">The sequence shown here is derived from an EMBL/GenBank/DDBJ whole genome shotgun (WGS) entry which is preliminary data.</text>
</comment>
<evidence type="ECO:0000313" key="11">
    <source>
        <dbReference type="EMBL" id="RXN33489.1"/>
    </source>
</evidence>
<keyword evidence="2" id="KW-0812">Transmembrane</keyword>
<dbReference type="PANTHER" id="PTHR46539">
    <property type="entry name" value="E3 UBIQUITIN-PROTEIN LIGASE ATL42"/>
    <property type="match status" value="1"/>
</dbReference>
<dbReference type="Pfam" id="PF13639">
    <property type="entry name" value="zf-RING_2"/>
    <property type="match status" value="1"/>
</dbReference>
<dbReference type="GO" id="GO:0016020">
    <property type="term" value="C:membrane"/>
    <property type="evidence" value="ECO:0007669"/>
    <property type="project" value="UniProtKB-SubCell"/>
</dbReference>
<evidence type="ECO:0000256" key="8">
    <source>
        <dbReference type="PROSITE-ProRule" id="PRU00175"/>
    </source>
</evidence>
<keyword evidence="6" id="KW-1133">Transmembrane helix</keyword>
<evidence type="ECO:0000256" key="5">
    <source>
        <dbReference type="ARBA" id="ARBA00022833"/>
    </source>
</evidence>
<dbReference type="EMBL" id="QBIY01013221">
    <property type="protein sequence ID" value="RXN09975.1"/>
    <property type="molecule type" value="Genomic_DNA"/>
</dbReference>
<dbReference type="GO" id="GO:0008270">
    <property type="term" value="F:zinc ion binding"/>
    <property type="evidence" value="ECO:0007669"/>
    <property type="project" value="UniProtKB-KW"/>
</dbReference>
<dbReference type="AlphaFoldDB" id="A0A498LX50"/>
<dbReference type="EMBL" id="QBIY01011265">
    <property type="protein sequence ID" value="RXN33489.1"/>
    <property type="molecule type" value="Genomic_DNA"/>
</dbReference>
<dbReference type="GO" id="GO:0016874">
    <property type="term" value="F:ligase activity"/>
    <property type="evidence" value="ECO:0007669"/>
    <property type="project" value="UniProtKB-KW"/>
</dbReference>
<feature type="domain" description="RING-type" evidence="9">
    <location>
        <begin position="78"/>
        <end position="118"/>
    </location>
</feature>
<dbReference type="CDD" id="cd16486">
    <property type="entry name" value="mRING-H2-C3H2C2D_ZSWM2"/>
    <property type="match status" value="1"/>
</dbReference>
<dbReference type="STRING" id="84645.A0A498LX50"/>
<name>A0A498LX50_LABRO</name>
<dbReference type="Proteomes" id="UP000290572">
    <property type="component" value="Unassembled WGS sequence"/>
</dbReference>
<gene>
    <name evidence="11" type="ORF">ROHU_015549</name>
    <name evidence="10" type="ORF">ROHU_031068</name>
</gene>
<comment type="subcellular location">
    <subcellularLocation>
        <location evidence="1">Membrane</location>
    </subcellularLocation>
</comment>
<keyword evidence="5" id="KW-0862">Zinc</keyword>
<keyword evidence="10" id="KW-0436">Ligase</keyword>
<keyword evidence="3" id="KW-0479">Metal-binding</keyword>
<dbReference type="SUPFAM" id="SSF57850">
    <property type="entry name" value="RING/U-box"/>
    <property type="match status" value="1"/>
</dbReference>
<evidence type="ECO:0000256" key="4">
    <source>
        <dbReference type="ARBA" id="ARBA00022771"/>
    </source>
</evidence>
<dbReference type="Gene3D" id="3.30.40.10">
    <property type="entry name" value="Zinc/RING finger domain, C3HC4 (zinc finger)"/>
    <property type="match status" value="1"/>
</dbReference>
<accession>A0A498LX50</accession>
<sequence length="170" mass="19460">MRKFRLPRDHECAQSAVISICVKTALGEQSIHNIASWFECFSSTSGVTCDIIPNYVMKSLPMVRVRKESRLLYPGVQCRICLSRFQLGQQVRTLPCKHKFHTGCIDPLLRKSNCCPLDWHIIYNPLMWNPKSGRTERSLAPSSDVLSKHTDDQISEFFLPAEQSLNLHNL</sequence>
<evidence type="ECO:0000313" key="10">
    <source>
        <dbReference type="EMBL" id="RXN09975.1"/>
    </source>
</evidence>